<keyword evidence="3" id="KW-1185">Reference proteome</keyword>
<dbReference type="Proteomes" id="UP000199701">
    <property type="component" value="Unassembled WGS sequence"/>
</dbReference>
<gene>
    <name evidence="2" type="ORF">SAMN05421659_102334</name>
</gene>
<dbReference type="RefSeq" id="WP_092450819.1">
    <property type="nucleotide sequence ID" value="NZ_FOJI01000002.1"/>
</dbReference>
<sequence>MSTLEIVLMICGIICVIVSYVMGNGRIESSENQIVSAELTIKQKESIQNQINVVIEKELEALGEKTEVTLEKISNTKILEMNEYADTVLGEINRNHNETVFLYDMLNEKAKEVKSTVKDVNLTKMQAAKMQSEVSVTDESIEDSEFDNDKNNAALAVEMLTRNISAKHVENAELINGKINTIAKFSKKSASSSSGENDSKSISKPIKSKKIASRQIQGNVVEMNIQFEKGANNNEKILKLYMDGKSNKDIAKELSLGVGEVKLVIDLYNSGK</sequence>
<evidence type="ECO:0000256" key="1">
    <source>
        <dbReference type="SAM" id="MobiDB-lite"/>
    </source>
</evidence>
<dbReference type="EMBL" id="FOJI01000002">
    <property type="protein sequence ID" value="SEV95240.1"/>
    <property type="molecule type" value="Genomic_DNA"/>
</dbReference>
<evidence type="ECO:0000313" key="2">
    <source>
        <dbReference type="EMBL" id="SEV95240.1"/>
    </source>
</evidence>
<organism evidence="2 3">
    <name type="scientific">[Clostridium] fimetarium</name>
    <dbReference type="NCBI Taxonomy" id="99656"/>
    <lineage>
        <taxon>Bacteria</taxon>
        <taxon>Bacillati</taxon>
        <taxon>Bacillota</taxon>
        <taxon>Clostridia</taxon>
        <taxon>Lachnospirales</taxon>
        <taxon>Lachnospiraceae</taxon>
    </lineage>
</organism>
<feature type="region of interest" description="Disordered" evidence="1">
    <location>
        <begin position="187"/>
        <end position="210"/>
    </location>
</feature>
<dbReference type="OrthoDB" id="2086261at2"/>
<dbReference type="AlphaFoldDB" id="A0A1I0N2C5"/>
<feature type="compositionally biased region" description="Low complexity" evidence="1">
    <location>
        <begin position="188"/>
        <end position="205"/>
    </location>
</feature>
<name>A0A1I0N2C5_9FIRM</name>
<accession>A0A1I0N2C5</accession>
<proteinExistence type="predicted"/>
<dbReference type="STRING" id="99656.SAMN05421659_102334"/>
<dbReference type="Pfam" id="PF19610">
    <property type="entry name" value="DUF6115"/>
    <property type="match status" value="2"/>
</dbReference>
<evidence type="ECO:0000313" key="3">
    <source>
        <dbReference type="Proteomes" id="UP000199701"/>
    </source>
</evidence>
<reference evidence="2 3" key="1">
    <citation type="submission" date="2016-10" db="EMBL/GenBank/DDBJ databases">
        <authorList>
            <person name="de Groot N.N."/>
        </authorList>
    </citation>
    <scope>NUCLEOTIDE SEQUENCE [LARGE SCALE GENOMIC DNA]</scope>
    <source>
        <strain evidence="2 3">DSM 9179</strain>
    </source>
</reference>
<dbReference type="InterPro" id="IPR046118">
    <property type="entry name" value="DUF6115"/>
</dbReference>
<protein>
    <submittedName>
        <fullName evidence="2">Uncharacterized protein</fullName>
    </submittedName>
</protein>